<feature type="modified residue" description="4-aspartylphosphate" evidence="6">
    <location>
        <position position="51"/>
    </location>
</feature>
<sequence>MRALLVEDDPDVSADVASALAANGFVVDCADDGRKAWFLGDTEDYDLCVLDLGLPGMDGLSVLRRWRMAERNFPILILSARGDWTEKVEGIEAGADDYLSKPFKIGELVTRARALVRRAAGRASPLLECGRLVLDTRRMSATLDGKPVQLSALEFRFFDYLAHHADRAVSAGELADHLYGTSESGDTNAIEALVLRLRRKLGADIIVTRRGFGYQIGGEPPSGGP</sequence>
<keyword evidence="3" id="KW-0805">Transcription regulation</keyword>
<evidence type="ECO:0000259" key="8">
    <source>
        <dbReference type="PROSITE" id="PS50110"/>
    </source>
</evidence>
<dbReference type="Gene3D" id="1.10.10.10">
    <property type="entry name" value="Winged helix-like DNA-binding domain superfamily/Winged helix DNA-binding domain"/>
    <property type="match status" value="1"/>
</dbReference>
<evidence type="ECO:0000313" key="11">
    <source>
        <dbReference type="Proteomes" id="UP000319980"/>
    </source>
</evidence>
<dbReference type="CDD" id="cd00383">
    <property type="entry name" value="trans_reg_C"/>
    <property type="match status" value="1"/>
</dbReference>
<organism evidence="10 11">
    <name type="scientific">Luteimonas marina</name>
    <dbReference type="NCBI Taxonomy" id="488485"/>
    <lineage>
        <taxon>Bacteria</taxon>
        <taxon>Pseudomonadati</taxon>
        <taxon>Pseudomonadota</taxon>
        <taxon>Gammaproteobacteria</taxon>
        <taxon>Lysobacterales</taxon>
        <taxon>Lysobacteraceae</taxon>
        <taxon>Luteimonas</taxon>
    </lineage>
</organism>
<dbReference type="InterPro" id="IPR039420">
    <property type="entry name" value="WalR-like"/>
</dbReference>
<dbReference type="GO" id="GO:0006355">
    <property type="term" value="P:regulation of DNA-templated transcription"/>
    <property type="evidence" value="ECO:0007669"/>
    <property type="project" value="InterPro"/>
</dbReference>
<keyword evidence="2" id="KW-0902">Two-component regulatory system</keyword>
<dbReference type="GO" id="GO:0000156">
    <property type="term" value="F:phosphorelay response regulator activity"/>
    <property type="evidence" value="ECO:0007669"/>
    <property type="project" value="TreeGrafter"/>
</dbReference>
<dbReference type="InterPro" id="IPR001867">
    <property type="entry name" value="OmpR/PhoB-type_DNA-bd"/>
</dbReference>
<dbReference type="PANTHER" id="PTHR48111:SF37">
    <property type="entry name" value="RESPONSE REGULATOR PROTEIN CARR"/>
    <property type="match status" value="1"/>
</dbReference>
<dbReference type="InterPro" id="IPR036388">
    <property type="entry name" value="WH-like_DNA-bd_sf"/>
</dbReference>
<protein>
    <submittedName>
        <fullName evidence="10">Response regulator transcription factor</fullName>
    </submittedName>
</protein>
<accession>A0A5C5U6R2</accession>
<dbReference type="RefSeq" id="WP_146387199.1">
    <property type="nucleotide sequence ID" value="NZ_VOHK01000003.1"/>
</dbReference>
<name>A0A5C5U6R2_9GAMM</name>
<feature type="DNA-binding region" description="OmpR/PhoB-type" evidence="7">
    <location>
        <begin position="124"/>
        <end position="218"/>
    </location>
</feature>
<dbReference type="EMBL" id="VOHK01000003">
    <property type="protein sequence ID" value="TWT21449.1"/>
    <property type="molecule type" value="Genomic_DNA"/>
</dbReference>
<dbReference type="SMART" id="SM00862">
    <property type="entry name" value="Trans_reg_C"/>
    <property type="match status" value="1"/>
</dbReference>
<dbReference type="PROSITE" id="PS50110">
    <property type="entry name" value="RESPONSE_REGULATORY"/>
    <property type="match status" value="1"/>
</dbReference>
<proteinExistence type="predicted"/>
<dbReference type="Gene3D" id="6.10.250.690">
    <property type="match status" value="1"/>
</dbReference>
<evidence type="ECO:0000313" key="10">
    <source>
        <dbReference type="EMBL" id="TWT21449.1"/>
    </source>
</evidence>
<evidence type="ECO:0000256" key="7">
    <source>
        <dbReference type="PROSITE-ProRule" id="PRU01091"/>
    </source>
</evidence>
<keyword evidence="11" id="KW-1185">Reference proteome</keyword>
<reference evidence="10 11" key="1">
    <citation type="journal article" date="2008" name="Int. J. Syst. Evol. Microbiol.">
        <title>Luteimonas marina sp. nov., isolated from seawater.</title>
        <authorList>
            <person name="Baik K.S."/>
            <person name="Park S.C."/>
            <person name="Kim M.S."/>
            <person name="Kim E.M."/>
            <person name="Park C."/>
            <person name="Chun J."/>
            <person name="Seong C.N."/>
        </authorList>
    </citation>
    <scope>NUCLEOTIDE SEQUENCE [LARGE SCALE GENOMIC DNA]</scope>
    <source>
        <strain evidence="10 11">FR1330</strain>
    </source>
</reference>
<dbReference type="GO" id="GO:0032993">
    <property type="term" value="C:protein-DNA complex"/>
    <property type="evidence" value="ECO:0007669"/>
    <property type="project" value="TreeGrafter"/>
</dbReference>
<dbReference type="InterPro" id="IPR001789">
    <property type="entry name" value="Sig_transdc_resp-reg_receiver"/>
</dbReference>
<dbReference type="Proteomes" id="UP000319980">
    <property type="component" value="Unassembled WGS sequence"/>
</dbReference>
<evidence type="ECO:0000256" key="6">
    <source>
        <dbReference type="PROSITE-ProRule" id="PRU00169"/>
    </source>
</evidence>
<dbReference type="Pfam" id="PF00072">
    <property type="entry name" value="Response_reg"/>
    <property type="match status" value="1"/>
</dbReference>
<dbReference type="OrthoDB" id="9802426at2"/>
<gene>
    <name evidence="10" type="ORF">FQY83_08905</name>
</gene>
<dbReference type="SMART" id="SM00448">
    <property type="entry name" value="REC"/>
    <property type="match status" value="1"/>
</dbReference>
<dbReference type="Gene3D" id="3.40.50.2300">
    <property type="match status" value="1"/>
</dbReference>
<dbReference type="PROSITE" id="PS51755">
    <property type="entry name" value="OMPR_PHOB"/>
    <property type="match status" value="1"/>
</dbReference>
<feature type="domain" description="Response regulatory" evidence="8">
    <location>
        <begin position="2"/>
        <end position="116"/>
    </location>
</feature>
<dbReference type="Pfam" id="PF00486">
    <property type="entry name" value="Trans_reg_C"/>
    <property type="match status" value="1"/>
</dbReference>
<evidence type="ECO:0000256" key="4">
    <source>
        <dbReference type="ARBA" id="ARBA00023125"/>
    </source>
</evidence>
<dbReference type="SUPFAM" id="SSF52172">
    <property type="entry name" value="CheY-like"/>
    <property type="match status" value="1"/>
</dbReference>
<dbReference type="GO" id="GO:0005829">
    <property type="term" value="C:cytosol"/>
    <property type="evidence" value="ECO:0007669"/>
    <property type="project" value="TreeGrafter"/>
</dbReference>
<feature type="domain" description="OmpR/PhoB-type" evidence="9">
    <location>
        <begin position="124"/>
        <end position="218"/>
    </location>
</feature>
<evidence type="ECO:0000259" key="9">
    <source>
        <dbReference type="PROSITE" id="PS51755"/>
    </source>
</evidence>
<dbReference type="InterPro" id="IPR011006">
    <property type="entry name" value="CheY-like_superfamily"/>
</dbReference>
<dbReference type="PANTHER" id="PTHR48111">
    <property type="entry name" value="REGULATOR OF RPOS"/>
    <property type="match status" value="1"/>
</dbReference>
<keyword evidence="1 6" id="KW-0597">Phosphoprotein</keyword>
<keyword evidence="4 7" id="KW-0238">DNA-binding</keyword>
<dbReference type="AlphaFoldDB" id="A0A5C5U6R2"/>
<evidence type="ECO:0000256" key="2">
    <source>
        <dbReference type="ARBA" id="ARBA00023012"/>
    </source>
</evidence>
<keyword evidence="5" id="KW-0804">Transcription</keyword>
<evidence type="ECO:0000256" key="1">
    <source>
        <dbReference type="ARBA" id="ARBA00022553"/>
    </source>
</evidence>
<dbReference type="FunFam" id="3.40.50.2300:FF:000002">
    <property type="entry name" value="DNA-binding response regulator PhoP"/>
    <property type="match status" value="1"/>
</dbReference>
<comment type="caution">
    <text evidence="10">The sequence shown here is derived from an EMBL/GenBank/DDBJ whole genome shotgun (WGS) entry which is preliminary data.</text>
</comment>
<dbReference type="GO" id="GO:0000976">
    <property type="term" value="F:transcription cis-regulatory region binding"/>
    <property type="evidence" value="ECO:0007669"/>
    <property type="project" value="TreeGrafter"/>
</dbReference>
<evidence type="ECO:0000256" key="3">
    <source>
        <dbReference type="ARBA" id="ARBA00023015"/>
    </source>
</evidence>
<evidence type="ECO:0000256" key="5">
    <source>
        <dbReference type="ARBA" id="ARBA00023163"/>
    </source>
</evidence>